<dbReference type="InParanoid" id="E4ZSE8"/>
<evidence type="ECO:0000256" key="1">
    <source>
        <dbReference type="SAM" id="SignalP"/>
    </source>
</evidence>
<dbReference type="GeneID" id="13290895"/>
<keyword evidence="1" id="KW-0732">Signal</keyword>
<protein>
    <submittedName>
        <fullName evidence="2">Predicted protein</fullName>
    </submittedName>
</protein>
<gene>
    <name evidence="2" type="ORF">LEMA_uP123070.1</name>
</gene>
<keyword evidence="3" id="KW-1185">Reference proteome</keyword>
<feature type="signal peptide" evidence="1">
    <location>
        <begin position="1"/>
        <end position="17"/>
    </location>
</feature>
<evidence type="ECO:0000313" key="3">
    <source>
        <dbReference type="Proteomes" id="UP000002668"/>
    </source>
</evidence>
<name>E4ZSE8_LEPMJ</name>
<dbReference type="EMBL" id="FP929121">
    <property type="protein sequence ID" value="CBX94328.1"/>
    <property type="molecule type" value="Genomic_DNA"/>
</dbReference>
<dbReference type="Proteomes" id="UP000002668">
    <property type="component" value="Genome"/>
</dbReference>
<reference evidence="3" key="1">
    <citation type="journal article" date="2011" name="Nat. Commun.">
        <title>Effector diversification within compartments of the Leptosphaeria maculans genome affected by Repeat-Induced Point mutations.</title>
        <authorList>
            <person name="Rouxel T."/>
            <person name="Grandaubert J."/>
            <person name="Hane J.K."/>
            <person name="Hoede C."/>
            <person name="van de Wouw A.P."/>
            <person name="Couloux A."/>
            <person name="Dominguez V."/>
            <person name="Anthouard V."/>
            <person name="Bally P."/>
            <person name="Bourras S."/>
            <person name="Cozijnsen A.J."/>
            <person name="Ciuffetti L.M."/>
            <person name="Degrave A."/>
            <person name="Dilmaghani A."/>
            <person name="Duret L."/>
            <person name="Fudal I."/>
            <person name="Goodwin S.B."/>
            <person name="Gout L."/>
            <person name="Glaser N."/>
            <person name="Linglin J."/>
            <person name="Kema G.H.J."/>
            <person name="Lapalu N."/>
            <person name="Lawrence C.B."/>
            <person name="May K."/>
            <person name="Meyer M."/>
            <person name="Ollivier B."/>
            <person name="Poulain J."/>
            <person name="Schoch C.L."/>
            <person name="Simon A."/>
            <person name="Spatafora J.W."/>
            <person name="Stachowiak A."/>
            <person name="Turgeon B.G."/>
            <person name="Tyler B.M."/>
            <person name="Vincent D."/>
            <person name="Weissenbach J."/>
            <person name="Amselem J."/>
            <person name="Quesneville H."/>
            <person name="Oliver R.P."/>
            <person name="Wincker P."/>
            <person name="Balesdent M.-H."/>
            <person name="Howlett B.J."/>
        </authorList>
    </citation>
    <scope>NUCLEOTIDE SEQUENCE [LARGE SCALE GENOMIC DNA]</scope>
    <source>
        <strain evidence="3">JN3 / isolate v23.1.3 / race Av1-4-5-6-7-8</strain>
    </source>
</reference>
<accession>E4ZSE8</accession>
<dbReference type="HOGENOM" id="CLU_2400073_0_0_1"/>
<sequence length="93" mass="10336">MKLTISTCLLFVAPIACKWNVGCDCASDNMDAATLRVEQCCPTKRYGGKVTQGDKRLGNYRYCSWDVATEQESVNLLNSIQSDWDTCSLLVFA</sequence>
<feature type="chain" id="PRO_5003193135" evidence="1">
    <location>
        <begin position="18"/>
        <end position="93"/>
    </location>
</feature>
<dbReference type="AlphaFoldDB" id="E4ZSE8"/>
<dbReference type="VEuPathDB" id="FungiDB:LEMA_uP123070.1"/>
<organism evidence="3">
    <name type="scientific">Leptosphaeria maculans (strain JN3 / isolate v23.1.3 / race Av1-4-5-6-7-8)</name>
    <name type="common">Blackleg fungus</name>
    <name type="synonym">Phoma lingam</name>
    <dbReference type="NCBI Taxonomy" id="985895"/>
    <lineage>
        <taxon>Eukaryota</taxon>
        <taxon>Fungi</taxon>
        <taxon>Dikarya</taxon>
        <taxon>Ascomycota</taxon>
        <taxon>Pezizomycotina</taxon>
        <taxon>Dothideomycetes</taxon>
        <taxon>Pleosporomycetidae</taxon>
        <taxon>Pleosporales</taxon>
        <taxon>Pleosporineae</taxon>
        <taxon>Leptosphaeriaceae</taxon>
        <taxon>Plenodomus</taxon>
        <taxon>Plenodomus lingam/Leptosphaeria maculans species complex</taxon>
    </lineage>
</organism>
<proteinExistence type="predicted"/>
<evidence type="ECO:0000313" key="2">
    <source>
        <dbReference type="EMBL" id="CBX94328.1"/>
    </source>
</evidence>